<evidence type="ECO:0000313" key="1">
    <source>
        <dbReference type="EMBL" id="KIM78557.1"/>
    </source>
</evidence>
<feature type="non-terminal residue" evidence="1">
    <location>
        <position position="1"/>
    </location>
</feature>
<keyword evidence="2" id="KW-1185">Reference proteome</keyword>
<dbReference type="InParanoid" id="A0A0C3BMM8"/>
<organism evidence="1 2">
    <name type="scientific">Piloderma croceum (strain F 1598)</name>
    <dbReference type="NCBI Taxonomy" id="765440"/>
    <lineage>
        <taxon>Eukaryota</taxon>
        <taxon>Fungi</taxon>
        <taxon>Dikarya</taxon>
        <taxon>Basidiomycota</taxon>
        <taxon>Agaricomycotina</taxon>
        <taxon>Agaricomycetes</taxon>
        <taxon>Agaricomycetidae</taxon>
        <taxon>Atheliales</taxon>
        <taxon>Atheliaceae</taxon>
        <taxon>Piloderma</taxon>
    </lineage>
</organism>
<accession>A0A0C3BMM8</accession>
<proteinExistence type="predicted"/>
<dbReference type="HOGENOM" id="CLU_161516_0_0_1"/>
<dbReference type="AlphaFoldDB" id="A0A0C3BMM8"/>
<gene>
    <name evidence="1" type="ORF">PILCRDRAFT_75281</name>
</gene>
<reference evidence="2" key="2">
    <citation type="submission" date="2015-01" db="EMBL/GenBank/DDBJ databases">
        <title>Evolutionary Origins and Diversification of the Mycorrhizal Mutualists.</title>
        <authorList>
            <consortium name="DOE Joint Genome Institute"/>
            <consortium name="Mycorrhizal Genomics Consortium"/>
            <person name="Kohler A."/>
            <person name="Kuo A."/>
            <person name="Nagy L.G."/>
            <person name="Floudas D."/>
            <person name="Copeland A."/>
            <person name="Barry K.W."/>
            <person name="Cichocki N."/>
            <person name="Veneault-Fourrey C."/>
            <person name="LaButti K."/>
            <person name="Lindquist E.A."/>
            <person name="Lipzen A."/>
            <person name="Lundell T."/>
            <person name="Morin E."/>
            <person name="Murat C."/>
            <person name="Riley R."/>
            <person name="Ohm R."/>
            <person name="Sun H."/>
            <person name="Tunlid A."/>
            <person name="Henrissat B."/>
            <person name="Grigoriev I.V."/>
            <person name="Hibbett D.S."/>
            <person name="Martin F."/>
        </authorList>
    </citation>
    <scope>NUCLEOTIDE SEQUENCE [LARGE SCALE GENOMIC DNA]</scope>
    <source>
        <strain evidence="2">F 1598</strain>
    </source>
</reference>
<protein>
    <submittedName>
        <fullName evidence="1">Uncharacterized protein</fullName>
    </submittedName>
</protein>
<dbReference type="Proteomes" id="UP000054166">
    <property type="component" value="Unassembled WGS sequence"/>
</dbReference>
<sequence>QVSKTLKFEQEGETVVLDVRGLIYHGDFHFTSRIIGTDGMVWYHDGMTTGSSCENEGDFDKFFSRKLSRCKGKKLILVVYARI</sequence>
<evidence type="ECO:0000313" key="2">
    <source>
        <dbReference type="Proteomes" id="UP000054166"/>
    </source>
</evidence>
<name>A0A0C3BMM8_PILCF</name>
<reference evidence="1 2" key="1">
    <citation type="submission" date="2014-04" db="EMBL/GenBank/DDBJ databases">
        <authorList>
            <consortium name="DOE Joint Genome Institute"/>
            <person name="Kuo A."/>
            <person name="Tarkka M."/>
            <person name="Buscot F."/>
            <person name="Kohler A."/>
            <person name="Nagy L.G."/>
            <person name="Floudas D."/>
            <person name="Copeland A."/>
            <person name="Barry K.W."/>
            <person name="Cichocki N."/>
            <person name="Veneault-Fourrey C."/>
            <person name="LaButti K."/>
            <person name="Lindquist E.A."/>
            <person name="Lipzen A."/>
            <person name="Lundell T."/>
            <person name="Morin E."/>
            <person name="Murat C."/>
            <person name="Sun H."/>
            <person name="Tunlid A."/>
            <person name="Henrissat B."/>
            <person name="Grigoriev I.V."/>
            <person name="Hibbett D.S."/>
            <person name="Martin F."/>
            <person name="Nordberg H.P."/>
            <person name="Cantor M.N."/>
            <person name="Hua S.X."/>
        </authorList>
    </citation>
    <scope>NUCLEOTIDE SEQUENCE [LARGE SCALE GENOMIC DNA]</scope>
    <source>
        <strain evidence="1 2">F 1598</strain>
    </source>
</reference>
<dbReference type="OrthoDB" id="2629491at2759"/>
<dbReference type="EMBL" id="KN833015">
    <property type="protein sequence ID" value="KIM78557.1"/>
    <property type="molecule type" value="Genomic_DNA"/>
</dbReference>